<name>A0A419NBX7_9GAMM</name>
<protein>
    <submittedName>
        <fullName evidence="1">Uncharacterized protein</fullName>
    </submittedName>
</protein>
<gene>
    <name evidence="1" type="ORF">D6C13_06120</name>
</gene>
<accession>A0A419NBX7</accession>
<evidence type="ECO:0000313" key="2">
    <source>
        <dbReference type="Proteomes" id="UP000284908"/>
    </source>
</evidence>
<evidence type="ECO:0000313" key="1">
    <source>
        <dbReference type="EMBL" id="RJT45698.1"/>
    </source>
</evidence>
<dbReference type="RefSeq" id="WP_120131935.1">
    <property type="nucleotide sequence ID" value="NZ_RAHH01000006.1"/>
</dbReference>
<sequence>MTSNARSPAQRRDIKALHERALIQVADAYLFHLISIHRRPVYRHRFGDIFLNQPSIIGFLDSHLEDSGRTTEQRWNWYVHILDFEAMLAEKKGGFIHWGNLPTLKQRGIRWIDCCFDQLGDMVQELGWEAAMKLCNQEGRR</sequence>
<reference evidence="1 2" key="1">
    <citation type="submission" date="2018-09" db="EMBL/GenBank/DDBJ databases">
        <authorList>
            <person name="Le Fleche-Mateos A."/>
        </authorList>
    </citation>
    <scope>NUCLEOTIDE SEQUENCE [LARGE SCALE GENOMIC DNA]</scope>
    <source>
        <strain evidence="1 2">DSM 27399</strain>
    </source>
</reference>
<dbReference type="OrthoDB" id="6504331at2"/>
<comment type="caution">
    <text evidence="1">The sequence shown here is derived from an EMBL/GenBank/DDBJ whole genome shotgun (WGS) entry which is preliminary data.</text>
</comment>
<organism evidence="1 2">
    <name type="scientific">Rahnella woolbedingensis</name>
    <dbReference type="NCBI Taxonomy" id="1510574"/>
    <lineage>
        <taxon>Bacteria</taxon>
        <taxon>Pseudomonadati</taxon>
        <taxon>Pseudomonadota</taxon>
        <taxon>Gammaproteobacteria</taxon>
        <taxon>Enterobacterales</taxon>
        <taxon>Yersiniaceae</taxon>
        <taxon>Rahnella</taxon>
    </lineage>
</organism>
<dbReference type="EMBL" id="RAHH01000006">
    <property type="protein sequence ID" value="RJT45698.1"/>
    <property type="molecule type" value="Genomic_DNA"/>
</dbReference>
<dbReference type="Proteomes" id="UP000284908">
    <property type="component" value="Unassembled WGS sequence"/>
</dbReference>
<proteinExistence type="predicted"/>
<dbReference type="AlphaFoldDB" id="A0A419NBX7"/>
<keyword evidence="2" id="KW-1185">Reference proteome</keyword>